<accession>D9SMS7</accession>
<dbReference type="InterPro" id="IPR016747">
    <property type="entry name" value="Phosphotransbutyrylase"/>
</dbReference>
<dbReference type="RefSeq" id="WP_010077636.1">
    <property type="nucleotide sequence ID" value="NC_014393.1"/>
</dbReference>
<gene>
    <name evidence="3" type="ordered locus">Clocel_0073</name>
</gene>
<dbReference type="NCBIfam" id="NF037970">
    <property type="entry name" value="vanZ_1"/>
    <property type="match status" value="1"/>
</dbReference>
<dbReference type="HOGENOM" id="CLU_096028_0_3_9"/>
<name>D9SMS7_CLOC7</name>
<keyword evidence="1" id="KW-1133">Transmembrane helix</keyword>
<keyword evidence="4" id="KW-1185">Reference proteome</keyword>
<sequence>MTKRNISWTLMIVWMAFIFYMSSKNGNDSNEMSNVVINTLRYMGIDENRTLQSILTFLVRKSAHILEYCILAWFIFNVAKEYNNLIASSVFTLILSVLYATTDEIHQLYIPGRSGKMTDVLIDSIGICMGVAISYFVHKRIYSRKKIKD</sequence>
<protein>
    <submittedName>
        <fullName evidence="3">VanZ family protein</fullName>
    </submittedName>
</protein>
<evidence type="ECO:0000313" key="3">
    <source>
        <dbReference type="EMBL" id="ADL49862.1"/>
    </source>
</evidence>
<dbReference type="Pfam" id="PF04892">
    <property type="entry name" value="VanZ"/>
    <property type="match status" value="1"/>
</dbReference>
<feature type="transmembrane region" description="Helical" evidence="1">
    <location>
        <begin position="82"/>
        <end position="100"/>
    </location>
</feature>
<dbReference type="PANTHER" id="PTHR28008:SF1">
    <property type="entry name" value="DOMAIN PROTEIN, PUTATIVE (AFU_ORTHOLOGUE AFUA_3G10980)-RELATED"/>
    <property type="match status" value="1"/>
</dbReference>
<organism evidence="3 4">
    <name type="scientific">Clostridium cellulovorans (strain ATCC 35296 / DSM 3052 / OCM 3 / 743B)</name>
    <dbReference type="NCBI Taxonomy" id="573061"/>
    <lineage>
        <taxon>Bacteria</taxon>
        <taxon>Bacillati</taxon>
        <taxon>Bacillota</taxon>
        <taxon>Clostridia</taxon>
        <taxon>Eubacteriales</taxon>
        <taxon>Clostridiaceae</taxon>
        <taxon>Clostridium</taxon>
    </lineage>
</organism>
<keyword evidence="1" id="KW-0472">Membrane</keyword>
<dbReference type="eggNOG" id="COG5652">
    <property type="taxonomic scope" value="Bacteria"/>
</dbReference>
<dbReference type="AlphaFoldDB" id="D9SMS7"/>
<feature type="transmembrane region" description="Helical" evidence="1">
    <location>
        <begin position="6"/>
        <end position="23"/>
    </location>
</feature>
<dbReference type="InterPro" id="IPR006976">
    <property type="entry name" value="VanZ-like"/>
</dbReference>
<evidence type="ECO:0000313" key="4">
    <source>
        <dbReference type="Proteomes" id="UP000002730"/>
    </source>
</evidence>
<feature type="domain" description="VanZ-like" evidence="2">
    <location>
        <begin position="8"/>
        <end position="136"/>
    </location>
</feature>
<proteinExistence type="predicted"/>
<dbReference type="OrthoDB" id="291892at2"/>
<keyword evidence="1" id="KW-0812">Transmembrane</keyword>
<dbReference type="PIRSF" id="PIRSF019083">
    <property type="entry name" value="UCP019083_VanZ"/>
    <property type="match status" value="1"/>
</dbReference>
<dbReference type="KEGG" id="ccb:Clocel_0073"/>
<reference evidence="3 4" key="1">
    <citation type="submission" date="2010-08" db="EMBL/GenBank/DDBJ databases">
        <title>Complete sequence of Clostridium cellulovorans 743B.</title>
        <authorList>
            <consortium name="US DOE Joint Genome Institute"/>
            <person name="Lucas S."/>
            <person name="Copeland A."/>
            <person name="Lapidus A."/>
            <person name="Cheng J.-F."/>
            <person name="Bruce D."/>
            <person name="Goodwin L."/>
            <person name="Pitluck S."/>
            <person name="Chertkov O."/>
            <person name="Detter J.C."/>
            <person name="Han C."/>
            <person name="Tapia R."/>
            <person name="Land M."/>
            <person name="Hauser L."/>
            <person name="Chang Y.-J."/>
            <person name="Jeffries C."/>
            <person name="Kyrpides N."/>
            <person name="Ivanova N."/>
            <person name="Mikhailova N."/>
            <person name="Hemme C.L."/>
            <person name="Woyke T."/>
        </authorList>
    </citation>
    <scope>NUCLEOTIDE SEQUENCE [LARGE SCALE GENOMIC DNA]</scope>
    <source>
        <strain evidence="4">ATCC 35296 / DSM 3052 / OCM 3 / 743B</strain>
    </source>
</reference>
<evidence type="ECO:0000256" key="1">
    <source>
        <dbReference type="SAM" id="Phobius"/>
    </source>
</evidence>
<dbReference type="EMBL" id="CP002160">
    <property type="protein sequence ID" value="ADL49862.1"/>
    <property type="molecule type" value="Genomic_DNA"/>
</dbReference>
<dbReference type="Proteomes" id="UP000002730">
    <property type="component" value="Chromosome"/>
</dbReference>
<dbReference type="STRING" id="573061.Clocel_0073"/>
<evidence type="ECO:0000259" key="2">
    <source>
        <dbReference type="Pfam" id="PF04892"/>
    </source>
</evidence>
<dbReference type="PANTHER" id="PTHR28008">
    <property type="entry name" value="DOMAIN PROTEIN, PUTATIVE (AFU_ORTHOLOGUE AFUA_3G10980)-RELATED"/>
    <property type="match status" value="1"/>
</dbReference>
<feature type="transmembrane region" description="Helical" evidence="1">
    <location>
        <begin position="120"/>
        <end position="138"/>
    </location>
</feature>